<evidence type="ECO:0000313" key="2">
    <source>
        <dbReference type="EMBL" id="KAF8908218.1"/>
    </source>
</evidence>
<sequence length="124" mass="13812">MEDDEDGESGVSEDEESEGEEDLPGDVPVVDLSATQIEQTPPDEEDTVIPGSRLRKRHSLFQEDAENICKDDSCGGLIPANDLLYHLSYQGKLEKPIGGWFCDDECKKNAGFTVRNAKRRRKKA</sequence>
<comment type="caution">
    <text evidence="2">The sequence shown here is derived from an EMBL/GenBank/DDBJ whole genome shotgun (WGS) entry which is preliminary data.</text>
</comment>
<dbReference type="OrthoDB" id="2971024at2759"/>
<dbReference type="AlphaFoldDB" id="A0A9P5NW27"/>
<protein>
    <submittedName>
        <fullName evidence="2">Uncharacterized protein</fullName>
    </submittedName>
</protein>
<gene>
    <name evidence="2" type="ORF">CPB84DRAFT_1744383</name>
</gene>
<organism evidence="2 3">
    <name type="scientific">Gymnopilus junonius</name>
    <name type="common">Spectacular rustgill mushroom</name>
    <name type="synonym">Gymnopilus spectabilis subsp. junonius</name>
    <dbReference type="NCBI Taxonomy" id="109634"/>
    <lineage>
        <taxon>Eukaryota</taxon>
        <taxon>Fungi</taxon>
        <taxon>Dikarya</taxon>
        <taxon>Basidiomycota</taxon>
        <taxon>Agaricomycotina</taxon>
        <taxon>Agaricomycetes</taxon>
        <taxon>Agaricomycetidae</taxon>
        <taxon>Agaricales</taxon>
        <taxon>Agaricineae</taxon>
        <taxon>Hymenogastraceae</taxon>
        <taxon>Gymnopilus</taxon>
    </lineage>
</organism>
<accession>A0A9P5NW27</accession>
<name>A0A9P5NW27_GYMJU</name>
<reference evidence="2" key="1">
    <citation type="submission" date="2020-11" db="EMBL/GenBank/DDBJ databases">
        <authorList>
            <consortium name="DOE Joint Genome Institute"/>
            <person name="Ahrendt S."/>
            <person name="Riley R."/>
            <person name="Andreopoulos W."/>
            <person name="LaButti K."/>
            <person name="Pangilinan J."/>
            <person name="Ruiz-duenas F.J."/>
            <person name="Barrasa J.M."/>
            <person name="Sanchez-Garcia M."/>
            <person name="Camarero S."/>
            <person name="Miyauchi S."/>
            <person name="Serrano A."/>
            <person name="Linde D."/>
            <person name="Babiker R."/>
            <person name="Drula E."/>
            <person name="Ayuso-Fernandez I."/>
            <person name="Pacheco R."/>
            <person name="Padilla G."/>
            <person name="Ferreira P."/>
            <person name="Barriuso J."/>
            <person name="Kellner H."/>
            <person name="Castanera R."/>
            <person name="Alfaro M."/>
            <person name="Ramirez L."/>
            <person name="Pisabarro A.G."/>
            <person name="Kuo A."/>
            <person name="Tritt A."/>
            <person name="Lipzen A."/>
            <person name="He G."/>
            <person name="Yan M."/>
            <person name="Ng V."/>
            <person name="Cullen D."/>
            <person name="Martin F."/>
            <person name="Rosso M.-N."/>
            <person name="Henrissat B."/>
            <person name="Hibbett D."/>
            <person name="Martinez A.T."/>
            <person name="Grigoriev I.V."/>
        </authorList>
    </citation>
    <scope>NUCLEOTIDE SEQUENCE</scope>
    <source>
        <strain evidence="2">AH 44721</strain>
    </source>
</reference>
<feature type="compositionally biased region" description="Acidic residues" evidence="1">
    <location>
        <begin position="1"/>
        <end position="24"/>
    </location>
</feature>
<feature type="region of interest" description="Disordered" evidence="1">
    <location>
        <begin position="1"/>
        <end position="49"/>
    </location>
</feature>
<evidence type="ECO:0000313" key="3">
    <source>
        <dbReference type="Proteomes" id="UP000724874"/>
    </source>
</evidence>
<dbReference type="Proteomes" id="UP000724874">
    <property type="component" value="Unassembled WGS sequence"/>
</dbReference>
<dbReference type="EMBL" id="JADNYJ010000012">
    <property type="protein sequence ID" value="KAF8908218.1"/>
    <property type="molecule type" value="Genomic_DNA"/>
</dbReference>
<proteinExistence type="predicted"/>
<keyword evidence="3" id="KW-1185">Reference proteome</keyword>
<evidence type="ECO:0000256" key="1">
    <source>
        <dbReference type="SAM" id="MobiDB-lite"/>
    </source>
</evidence>